<comment type="caution">
    <text evidence="2">The sequence shown here is derived from an EMBL/GenBank/DDBJ whole genome shotgun (WGS) entry which is preliminary data.</text>
</comment>
<reference evidence="2 3" key="1">
    <citation type="journal article" date="2019" name="Sci. Rep.">
        <title>Orb-weaving spider Araneus ventricosus genome elucidates the spidroin gene catalogue.</title>
        <authorList>
            <person name="Kono N."/>
            <person name="Nakamura H."/>
            <person name="Ohtoshi R."/>
            <person name="Moran D.A.P."/>
            <person name="Shinohara A."/>
            <person name="Yoshida Y."/>
            <person name="Fujiwara M."/>
            <person name="Mori M."/>
            <person name="Tomita M."/>
            <person name="Arakawa K."/>
        </authorList>
    </citation>
    <scope>NUCLEOTIDE SEQUENCE [LARGE SCALE GENOMIC DNA]</scope>
</reference>
<feature type="region of interest" description="Disordered" evidence="1">
    <location>
        <begin position="64"/>
        <end position="100"/>
    </location>
</feature>
<dbReference type="EMBL" id="BGPR01096566">
    <property type="protein sequence ID" value="GBM42501.1"/>
    <property type="molecule type" value="Genomic_DNA"/>
</dbReference>
<dbReference type="AlphaFoldDB" id="A0A4Y2FMT2"/>
<evidence type="ECO:0000313" key="3">
    <source>
        <dbReference type="Proteomes" id="UP000499080"/>
    </source>
</evidence>
<protein>
    <submittedName>
        <fullName evidence="2">Uncharacterized protein</fullName>
    </submittedName>
</protein>
<dbReference type="Proteomes" id="UP000499080">
    <property type="component" value="Unassembled WGS sequence"/>
</dbReference>
<evidence type="ECO:0000313" key="2">
    <source>
        <dbReference type="EMBL" id="GBM42501.1"/>
    </source>
</evidence>
<proteinExistence type="predicted"/>
<sequence length="100" mass="11020">FPTRKEPLAILTFLSLPLGTKDNVKDFKKLILRPRAPRDIFEKSRSSCIPLDVEANSNMSSANATAFNRWPPKGTPNVSGRLRKNPSRAILNSKGESGSP</sequence>
<keyword evidence="3" id="KW-1185">Reference proteome</keyword>
<accession>A0A4Y2FMT2</accession>
<name>A0A4Y2FMT2_ARAVE</name>
<evidence type="ECO:0000256" key="1">
    <source>
        <dbReference type="SAM" id="MobiDB-lite"/>
    </source>
</evidence>
<organism evidence="2 3">
    <name type="scientific">Araneus ventricosus</name>
    <name type="common">Orbweaver spider</name>
    <name type="synonym">Epeira ventricosa</name>
    <dbReference type="NCBI Taxonomy" id="182803"/>
    <lineage>
        <taxon>Eukaryota</taxon>
        <taxon>Metazoa</taxon>
        <taxon>Ecdysozoa</taxon>
        <taxon>Arthropoda</taxon>
        <taxon>Chelicerata</taxon>
        <taxon>Arachnida</taxon>
        <taxon>Araneae</taxon>
        <taxon>Araneomorphae</taxon>
        <taxon>Entelegynae</taxon>
        <taxon>Araneoidea</taxon>
        <taxon>Araneidae</taxon>
        <taxon>Araneus</taxon>
    </lineage>
</organism>
<gene>
    <name evidence="2" type="ORF">AVEN_38797_1</name>
</gene>
<feature type="non-terminal residue" evidence="2">
    <location>
        <position position="1"/>
    </location>
</feature>